<proteinExistence type="predicted"/>
<dbReference type="AlphaFoldDB" id="A0A8H3I013"/>
<gene>
    <name evidence="1" type="ORF">RDB_LOCUS69233</name>
</gene>
<organism evidence="1 2">
    <name type="scientific">Rhizoctonia solani</name>
    <dbReference type="NCBI Taxonomy" id="456999"/>
    <lineage>
        <taxon>Eukaryota</taxon>
        <taxon>Fungi</taxon>
        <taxon>Dikarya</taxon>
        <taxon>Basidiomycota</taxon>
        <taxon>Agaricomycotina</taxon>
        <taxon>Agaricomycetes</taxon>
        <taxon>Cantharellales</taxon>
        <taxon>Ceratobasidiaceae</taxon>
        <taxon>Rhizoctonia</taxon>
    </lineage>
</organism>
<evidence type="ECO:0000313" key="2">
    <source>
        <dbReference type="Proteomes" id="UP000663827"/>
    </source>
</evidence>
<protein>
    <recommendedName>
        <fullName evidence="3">F-box domain-containing protein</fullName>
    </recommendedName>
</protein>
<dbReference type="Proteomes" id="UP000663827">
    <property type="component" value="Unassembled WGS sequence"/>
</dbReference>
<dbReference type="Gene3D" id="3.80.10.10">
    <property type="entry name" value="Ribonuclease Inhibitor"/>
    <property type="match status" value="1"/>
</dbReference>
<dbReference type="InterPro" id="IPR032675">
    <property type="entry name" value="LRR_dom_sf"/>
</dbReference>
<dbReference type="InterPro" id="IPR036047">
    <property type="entry name" value="F-box-like_dom_sf"/>
</dbReference>
<dbReference type="SUPFAM" id="SSF81383">
    <property type="entry name" value="F-box domain"/>
    <property type="match status" value="1"/>
</dbReference>
<comment type="caution">
    <text evidence="1">The sequence shown here is derived from an EMBL/GenBank/DDBJ whole genome shotgun (WGS) entry which is preliminary data.</text>
</comment>
<dbReference type="SUPFAM" id="SSF52047">
    <property type="entry name" value="RNI-like"/>
    <property type="match status" value="1"/>
</dbReference>
<dbReference type="Gene3D" id="1.20.1280.50">
    <property type="match status" value="1"/>
</dbReference>
<evidence type="ECO:0000313" key="1">
    <source>
        <dbReference type="EMBL" id="CAE7136345.1"/>
    </source>
</evidence>
<accession>A0A8H3I013</accession>
<dbReference type="EMBL" id="CAJNJQ010001380">
    <property type="protein sequence ID" value="CAE7136345.1"/>
    <property type="molecule type" value="Genomic_DNA"/>
</dbReference>
<name>A0A8H3I013_9AGAM</name>
<evidence type="ECO:0008006" key="3">
    <source>
        <dbReference type="Google" id="ProtNLM"/>
    </source>
</evidence>
<sequence>MATAISLDKPHTQAEPSKAYNFMGTLPNETLARIFILGKKAERYDDYNNGHGHQRRSCTLGAPFQVRTAQVCKRWRAIVIGMPELWSHIEIRSQKILDHLLVYLQRAGPNTLLEIEVDLRNHITPPTIDAWDAGDLTGYHEPDVGHQVKLVKEALGCLVFNGGEPSRWVELAFWAKSYEPVVAVVEFLAGFALSNLRRLLLVNSKEYVTKFWLDAASARVGRLFRRPPPLLHSAKLINLPSTLMFNNNNLKTASISNLTYLSLKFGEMGARPRLEGLRSLFSHNRQVETLILNLSEIGGGVVIPEPGLADARVSLPCLQRFSFQIPKSRTWAVHLFQMIDAPRLESLSLFCGDLHDSMDEIAFYLTYGVSEIIGGAQTQIGGSASYSPIYPALQHLALISYAGGRKALHALLSSLSKLSDLDWALMYNIPKLLERVFSSPGVCPNLERLRVKGASEDELVRTVDAIIQSGSPLKTVQVQARNWRAYGSKLSERFFIPGQGPRVEAIGPYIPGALEGEESDFDV</sequence>
<reference evidence="1" key="1">
    <citation type="submission" date="2021-01" db="EMBL/GenBank/DDBJ databases">
        <authorList>
            <person name="Kaushik A."/>
        </authorList>
    </citation>
    <scope>NUCLEOTIDE SEQUENCE</scope>
    <source>
        <strain evidence="1">AG5</strain>
    </source>
</reference>